<dbReference type="InterPro" id="IPR002347">
    <property type="entry name" value="SDR_fam"/>
</dbReference>
<gene>
    <name evidence="3" type="ORF">AVDCRST_MAG02-13</name>
</gene>
<dbReference type="SUPFAM" id="SSF51735">
    <property type="entry name" value="NAD(P)-binding Rossmann-fold domains"/>
    <property type="match status" value="1"/>
</dbReference>
<feature type="region of interest" description="Disordered" evidence="1">
    <location>
        <begin position="180"/>
        <end position="200"/>
    </location>
</feature>
<feature type="domain" description="Tn3 transposase DDE" evidence="2">
    <location>
        <begin position="10"/>
        <end position="101"/>
    </location>
</feature>
<organism evidence="3">
    <name type="scientific">uncultured Rubrobacteraceae bacterium</name>
    <dbReference type="NCBI Taxonomy" id="349277"/>
    <lineage>
        <taxon>Bacteria</taxon>
        <taxon>Bacillati</taxon>
        <taxon>Actinomycetota</taxon>
        <taxon>Rubrobacteria</taxon>
        <taxon>Rubrobacterales</taxon>
        <taxon>Rubrobacteraceae</taxon>
        <taxon>environmental samples</taxon>
    </lineage>
</organism>
<feature type="compositionally biased region" description="Basic residues" evidence="1">
    <location>
        <begin position="180"/>
        <end position="193"/>
    </location>
</feature>
<dbReference type="Pfam" id="PF01526">
    <property type="entry name" value="DDE_Tnp_Tn3"/>
    <property type="match status" value="1"/>
</dbReference>
<proteinExistence type="predicted"/>
<feature type="region of interest" description="Disordered" evidence="1">
    <location>
        <begin position="144"/>
        <end position="163"/>
    </location>
</feature>
<dbReference type="Pfam" id="PF13561">
    <property type="entry name" value="adh_short_C2"/>
    <property type="match status" value="1"/>
</dbReference>
<evidence type="ECO:0000259" key="2">
    <source>
        <dbReference type="Pfam" id="PF01526"/>
    </source>
</evidence>
<dbReference type="GO" id="GO:0006313">
    <property type="term" value="P:DNA transposition"/>
    <property type="evidence" value="ECO:0007669"/>
    <property type="project" value="InterPro"/>
</dbReference>
<name>A0A6J4QPS2_9ACTN</name>
<dbReference type="GO" id="GO:0004803">
    <property type="term" value="F:transposase activity"/>
    <property type="evidence" value="ECO:0007669"/>
    <property type="project" value="InterPro"/>
</dbReference>
<dbReference type="InterPro" id="IPR002513">
    <property type="entry name" value="Tn3_Tnp_DDE_dom"/>
</dbReference>
<evidence type="ECO:0000313" key="3">
    <source>
        <dbReference type="EMBL" id="CAA9443611.1"/>
    </source>
</evidence>
<dbReference type="InterPro" id="IPR036291">
    <property type="entry name" value="NAD(P)-bd_dom_sf"/>
</dbReference>
<sequence length="221" mass="24420">MWNESRCASTPTQLKSASSSEAAAMIEGVLRHCTDMSIEKNFTDSHGQSEVAFCFARLLGFDLMPRLKAIDRQKLYLPGRGTAGRYPNLGPVLTRAIGWSLGADRPGPSHYMASKMGVIGFARGLANDIAEDGITVNAILPAVTNTPDPRDLPGEDQRRSRQQQAIKRLAGPGRLPRQRRRLRHQRGARRRRRPLQDLMSCAPNPRDLALILTGRGSIVRT</sequence>
<feature type="compositionally biased region" description="Basic and acidic residues" evidence="1">
    <location>
        <begin position="148"/>
        <end position="159"/>
    </location>
</feature>
<dbReference type="AlphaFoldDB" id="A0A6J4QPS2"/>
<evidence type="ECO:0000256" key="1">
    <source>
        <dbReference type="SAM" id="MobiDB-lite"/>
    </source>
</evidence>
<dbReference type="Gene3D" id="3.40.50.720">
    <property type="entry name" value="NAD(P)-binding Rossmann-like Domain"/>
    <property type="match status" value="1"/>
</dbReference>
<reference evidence="3" key="1">
    <citation type="submission" date="2020-02" db="EMBL/GenBank/DDBJ databases">
        <authorList>
            <person name="Meier V. D."/>
        </authorList>
    </citation>
    <scope>NUCLEOTIDE SEQUENCE</scope>
    <source>
        <strain evidence="3">AVDCRST_MAG02</strain>
    </source>
</reference>
<dbReference type="EMBL" id="CADCVH010000002">
    <property type="protein sequence ID" value="CAA9443611.1"/>
    <property type="molecule type" value="Genomic_DNA"/>
</dbReference>
<dbReference type="PRINTS" id="PR00081">
    <property type="entry name" value="GDHRDH"/>
</dbReference>
<accession>A0A6J4QPS2</accession>
<protein>
    <recommendedName>
        <fullName evidence="2">Tn3 transposase DDE domain-containing protein</fullName>
    </recommendedName>
</protein>
<dbReference type="CDD" id="cd05233">
    <property type="entry name" value="SDR_c"/>
    <property type="match status" value="1"/>
</dbReference>